<dbReference type="Gene3D" id="3.90.1590.10">
    <property type="entry name" value="glutathione-dependent formaldehyde- activating enzyme (gfa)"/>
    <property type="match status" value="1"/>
</dbReference>
<dbReference type="PROSITE" id="PS51891">
    <property type="entry name" value="CENP_V_GFA"/>
    <property type="match status" value="1"/>
</dbReference>
<proteinExistence type="inferred from homology"/>
<keyword evidence="7" id="KW-1185">Reference proteome</keyword>
<evidence type="ECO:0000313" key="6">
    <source>
        <dbReference type="EMBL" id="MVW63542.1"/>
    </source>
</evidence>
<dbReference type="RefSeq" id="WP_160410388.1">
    <property type="nucleotide sequence ID" value="NZ_WSES01000009.1"/>
</dbReference>
<dbReference type="PANTHER" id="PTHR33337:SF40">
    <property type="entry name" value="CENP-V_GFA DOMAIN-CONTAINING PROTEIN-RELATED"/>
    <property type="match status" value="1"/>
</dbReference>
<accession>A0A7X3KAE1</accession>
<evidence type="ECO:0000256" key="3">
    <source>
        <dbReference type="ARBA" id="ARBA00022833"/>
    </source>
</evidence>
<comment type="similarity">
    <text evidence="1">Belongs to the Gfa family.</text>
</comment>
<dbReference type="InterPro" id="IPR011057">
    <property type="entry name" value="Mss4-like_sf"/>
</dbReference>
<dbReference type="Pfam" id="PF04828">
    <property type="entry name" value="GFA"/>
    <property type="match status" value="1"/>
</dbReference>
<comment type="caution">
    <text evidence="6">The sequence shown here is derived from an EMBL/GenBank/DDBJ whole genome shotgun (WGS) entry which is preliminary data.</text>
</comment>
<evidence type="ECO:0000256" key="1">
    <source>
        <dbReference type="ARBA" id="ARBA00005495"/>
    </source>
</evidence>
<evidence type="ECO:0000313" key="7">
    <source>
        <dbReference type="Proteomes" id="UP000443353"/>
    </source>
</evidence>
<gene>
    <name evidence="6" type="ORF">GPY61_26810</name>
</gene>
<dbReference type="InterPro" id="IPR006913">
    <property type="entry name" value="CENP-V/GFA"/>
</dbReference>
<dbReference type="GO" id="GO:0016846">
    <property type="term" value="F:carbon-sulfur lyase activity"/>
    <property type="evidence" value="ECO:0007669"/>
    <property type="project" value="InterPro"/>
</dbReference>
<dbReference type="AlphaFoldDB" id="A0A7X3KAE1"/>
<dbReference type="Proteomes" id="UP000443353">
    <property type="component" value="Unassembled WGS sequence"/>
</dbReference>
<organism evidence="6 7">
    <name type="scientific">Massilia cellulosiltytica</name>
    <dbReference type="NCBI Taxonomy" id="2683234"/>
    <lineage>
        <taxon>Bacteria</taxon>
        <taxon>Pseudomonadati</taxon>
        <taxon>Pseudomonadota</taxon>
        <taxon>Betaproteobacteria</taxon>
        <taxon>Burkholderiales</taxon>
        <taxon>Oxalobacteraceae</taxon>
        <taxon>Telluria group</taxon>
        <taxon>Massilia</taxon>
    </lineage>
</organism>
<sequence length="136" mass="14718">MGLQGGCMCGAVRYEASGEPFNATLCHCVDCRRASGAPALAWFSVRRDALRWTRGSPSRNASSPGVERLFCGQCGTQLTWHGAGAADEIDVTTCSLDDPDAVPPADHTFASRQVRWLHLADALPRYAKTRSDRSMC</sequence>
<protein>
    <submittedName>
        <fullName evidence="6">GFA family protein</fullName>
    </submittedName>
</protein>
<evidence type="ECO:0000259" key="5">
    <source>
        <dbReference type="PROSITE" id="PS51891"/>
    </source>
</evidence>
<keyword evidence="4" id="KW-0456">Lyase</keyword>
<dbReference type="EMBL" id="WSES01000009">
    <property type="protein sequence ID" value="MVW63542.1"/>
    <property type="molecule type" value="Genomic_DNA"/>
</dbReference>
<feature type="domain" description="CENP-V/GFA" evidence="5">
    <location>
        <begin position="3"/>
        <end position="106"/>
    </location>
</feature>
<evidence type="ECO:0000256" key="4">
    <source>
        <dbReference type="ARBA" id="ARBA00023239"/>
    </source>
</evidence>
<keyword evidence="3" id="KW-0862">Zinc</keyword>
<name>A0A7X3KAE1_9BURK</name>
<dbReference type="GO" id="GO:0046872">
    <property type="term" value="F:metal ion binding"/>
    <property type="evidence" value="ECO:0007669"/>
    <property type="project" value="UniProtKB-KW"/>
</dbReference>
<reference evidence="6 7" key="1">
    <citation type="submission" date="2019-12" db="EMBL/GenBank/DDBJ databases">
        <authorList>
            <person name="Li C."/>
            <person name="Zhao J."/>
        </authorList>
    </citation>
    <scope>NUCLEOTIDE SEQUENCE [LARGE SCALE GENOMIC DNA]</scope>
    <source>
        <strain evidence="6 7">NEAU-DD11</strain>
    </source>
</reference>
<keyword evidence="2" id="KW-0479">Metal-binding</keyword>
<dbReference type="SUPFAM" id="SSF51316">
    <property type="entry name" value="Mss4-like"/>
    <property type="match status" value="1"/>
</dbReference>
<dbReference type="PANTHER" id="PTHR33337">
    <property type="entry name" value="GFA DOMAIN-CONTAINING PROTEIN"/>
    <property type="match status" value="1"/>
</dbReference>
<evidence type="ECO:0000256" key="2">
    <source>
        <dbReference type="ARBA" id="ARBA00022723"/>
    </source>
</evidence>